<comment type="caution">
    <text evidence="12">The sequence shown here is derived from an EMBL/GenBank/DDBJ whole genome shotgun (WGS) entry which is preliminary data.</text>
</comment>
<gene>
    <name evidence="12" type="ORF">H4219_002018</name>
</gene>
<evidence type="ECO:0000256" key="1">
    <source>
        <dbReference type="ARBA" id="ARBA00006485"/>
    </source>
</evidence>
<evidence type="ECO:0000256" key="10">
    <source>
        <dbReference type="SAM" id="MobiDB-lite"/>
    </source>
</evidence>
<keyword evidence="7" id="KW-0067">ATP-binding</keyword>
<evidence type="ECO:0000256" key="5">
    <source>
        <dbReference type="ARBA" id="ARBA00022741"/>
    </source>
</evidence>
<keyword evidence="3" id="KW-0723">Serine/threonine-protein kinase</keyword>
<dbReference type="FunFam" id="3.30.200.20:FF:000054">
    <property type="entry name" value="Cyclin-dependent kinase 11B"/>
    <property type="match status" value="1"/>
</dbReference>
<dbReference type="GO" id="GO:0007346">
    <property type="term" value="P:regulation of mitotic cell cycle"/>
    <property type="evidence" value="ECO:0007669"/>
    <property type="project" value="TreeGrafter"/>
</dbReference>
<dbReference type="InterPro" id="IPR050108">
    <property type="entry name" value="CDK"/>
</dbReference>
<evidence type="ECO:0000259" key="11">
    <source>
        <dbReference type="PROSITE" id="PS50011"/>
    </source>
</evidence>
<dbReference type="EMBL" id="JANBPU010000027">
    <property type="protein sequence ID" value="KAJ1919426.1"/>
    <property type="molecule type" value="Genomic_DNA"/>
</dbReference>
<organism evidence="12 13">
    <name type="scientific">Mycoemilia scoparia</name>
    <dbReference type="NCBI Taxonomy" id="417184"/>
    <lineage>
        <taxon>Eukaryota</taxon>
        <taxon>Fungi</taxon>
        <taxon>Fungi incertae sedis</taxon>
        <taxon>Zoopagomycota</taxon>
        <taxon>Kickxellomycotina</taxon>
        <taxon>Kickxellomycetes</taxon>
        <taxon>Kickxellales</taxon>
        <taxon>Kickxellaceae</taxon>
        <taxon>Mycoemilia</taxon>
    </lineage>
</organism>
<dbReference type="EC" id="2.7.11.22" evidence="2"/>
<feature type="domain" description="Protein kinase" evidence="11">
    <location>
        <begin position="10"/>
        <end position="297"/>
    </location>
</feature>
<evidence type="ECO:0000256" key="4">
    <source>
        <dbReference type="ARBA" id="ARBA00022679"/>
    </source>
</evidence>
<evidence type="ECO:0000256" key="7">
    <source>
        <dbReference type="ARBA" id="ARBA00022840"/>
    </source>
</evidence>
<dbReference type="PROSITE" id="PS00108">
    <property type="entry name" value="PROTEIN_KINASE_ST"/>
    <property type="match status" value="1"/>
</dbReference>
<dbReference type="Gene3D" id="3.30.200.20">
    <property type="entry name" value="Phosphorylase Kinase, domain 1"/>
    <property type="match status" value="1"/>
</dbReference>
<accession>A0A9W8A2A6</accession>
<feature type="region of interest" description="Disordered" evidence="10">
    <location>
        <begin position="297"/>
        <end position="355"/>
    </location>
</feature>
<keyword evidence="13" id="KW-1185">Reference proteome</keyword>
<dbReference type="SUPFAM" id="SSF56112">
    <property type="entry name" value="Protein kinase-like (PK-like)"/>
    <property type="match status" value="1"/>
</dbReference>
<dbReference type="CDD" id="cd07843">
    <property type="entry name" value="STKc_CDC2L1"/>
    <property type="match status" value="1"/>
</dbReference>
<dbReference type="InterPro" id="IPR045267">
    <property type="entry name" value="CDK11/PITSLRE_STKc"/>
</dbReference>
<dbReference type="GO" id="GO:0005634">
    <property type="term" value="C:nucleus"/>
    <property type="evidence" value="ECO:0007669"/>
    <property type="project" value="TreeGrafter"/>
</dbReference>
<evidence type="ECO:0000256" key="3">
    <source>
        <dbReference type="ARBA" id="ARBA00022527"/>
    </source>
</evidence>
<dbReference type="AlphaFoldDB" id="A0A9W8A2A6"/>
<dbReference type="FunFam" id="1.10.510.10:FF:000211">
    <property type="entry name" value="Cyclin-dependent kinase G-2"/>
    <property type="match status" value="1"/>
</dbReference>
<comment type="similarity">
    <text evidence="1">Belongs to the protein kinase superfamily. CMGC Ser/Thr protein kinase family. CDC2/CDKX subfamily.</text>
</comment>
<keyword evidence="6" id="KW-0418">Kinase</keyword>
<proteinExistence type="inferred from homology"/>
<dbReference type="GO" id="GO:0005524">
    <property type="term" value="F:ATP binding"/>
    <property type="evidence" value="ECO:0007669"/>
    <property type="project" value="UniProtKB-KW"/>
</dbReference>
<keyword evidence="4" id="KW-0808">Transferase</keyword>
<dbReference type="Gene3D" id="1.10.510.10">
    <property type="entry name" value="Transferase(Phosphotransferase) domain 1"/>
    <property type="match status" value="1"/>
</dbReference>
<sequence length="355" mass="39487">MSCRKVDDCYQKLNHIDEGTYGLVFRAKDKHTGDIVALKQLKLGKEATGFPITSLREIHTLLLAKHPNIVNVKEIVVGDKSSSIFIVMEYVEHDLKVLMQEMKSSSSSFLQSEIKTIMLQLLSAVAFLHDNWIIHRDLKTSNLLMNNQGKIKVADFGLARKYGSPQRNLTQLVVTLWYRSPELLFGEKEYTTAIDMWSVGCIFAELVSGEPLFPGQGEIDQIGKIFSLVGTPTETTWPGFNDLPNSNVFNFVRKPGTGLRDKFRTLTASGVDLLSQMLICDPKQRITAEEALQHPYFNESPLPKDPSMLPTWPAKSAGEQRSKYQGVSGVLASPSIPHASHNVGTAEHTSVDTPS</sequence>
<dbReference type="InterPro" id="IPR000719">
    <property type="entry name" value="Prot_kinase_dom"/>
</dbReference>
<evidence type="ECO:0000256" key="6">
    <source>
        <dbReference type="ARBA" id="ARBA00022777"/>
    </source>
</evidence>
<evidence type="ECO:0000313" key="13">
    <source>
        <dbReference type="Proteomes" id="UP001150538"/>
    </source>
</evidence>
<dbReference type="GO" id="GO:0004693">
    <property type="term" value="F:cyclin-dependent protein serine/threonine kinase activity"/>
    <property type="evidence" value="ECO:0007669"/>
    <property type="project" value="UniProtKB-EC"/>
</dbReference>
<dbReference type="Pfam" id="PF00069">
    <property type="entry name" value="Pkinase"/>
    <property type="match status" value="1"/>
</dbReference>
<name>A0A9W8A2A6_9FUNG</name>
<evidence type="ECO:0000313" key="12">
    <source>
        <dbReference type="EMBL" id="KAJ1919426.1"/>
    </source>
</evidence>
<evidence type="ECO:0000256" key="9">
    <source>
        <dbReference type="ARBA" id="ARBA00048367"/>
    </source>
</evidence>
<evidence type="ECO:0000256" key="2">
    <source>
        <dbReference type="ARBA" id="ARBA00012425"/>
    </source>
</evidence>
<reference evidence="12" key="1">
    <citation type="submission" date="2022-07" db="EMBL/GenBank/DDBJ databases">
        <title>Phylogenomic reconstructions and comparative analyses of Kickxellomycotina fungi.</title>
        <authorList>
            <person name="Reynolds N.K."/>
            <person name="Stajich J.E."/>
            <person name="Barry K."/>
            <person name="Grigoriev I.V."/>
            <person name="Crous P."/>
            <person name="Smith M.E."/>
        </authorList>
    </citation>
    <scope>NUCLEOTIDE SEQUENCE</scope>
    <source>
        <strain evidence="12">NBRC 100468</strain>
    </source>
</reference>
<dbReference type="InterPro" id="IPR008271">
    <property type="entry name" value="Ser/Thr_kinase_AS"/>
</dbReference>
<dbReference type="PANTHER" id="PTHR24056:SF107">
    <property type="entry name" value="CYCLIN-DEPENDENT KINASE 11A-RELATED"/>
    <property type="match status" value="1"/>
</dbReference>
<dbReference type="PROSITE" id="PS50011">
    <property type="entry name" value="PROTEIN_KINASE_DOM"/>
    <property type="match status" value="1"/>
</dbReference>
<dbReference type="SMART" id="SM00220">
    <property type="entry name" value="S_TKc"/>
    <property type="match status" value="1"/>
</dbReference>
<dbReference type="Proteomes" id="UP001150538">
    <property type="component" value="Unassembled WGS sequence"/>
</dbReference>
<comment type="catalytic activity">
    <reaction evidence="9">
        <text>L-seryl-[protein] + ATP = O-phospho-L-seryl-[protein] + ADP + H(+)</text>
        <dbReference type="Rhea" id="RHEA:17989"/>
        <dbReference type="Rhea" id="RHEA-COMP:9863"/>
        <dbReference type="Rhea" id="RHEA-COMP:11604"/>
        <dbReference type="ChEBI" id="CHEBI:15378"/>
        <dbReference type="ChEBI" id="CHEBI:29999"/>
        <dbReference type="ChEBI" id="CHEBI:30616"/>
        <dbReference type="ChEBI" id="CHEBI:83421"/>
        <dbReference type="ChEBI" id="CHEBI:456216"/>
        <dbReference type="EC" id="2.7.11.22"/>
    </reaction>
</comment>
<dbReference type="InterPro" id="IPR011009">
    <property type="entry name" value="Kinase-like_dom_sf"/>
</dbReference>
<comment type="catalytic activity">
    <reaction evidence="8">
        <text>L-threonyl-[protein] + ATP = O-phospho-L-threonyl-[protein] + ADP + H(+)</text>
        <dbReference type="Rhea" id="RHEA:46608"/>
        <dbReference type="Rhea" id="RHEA-COMP:11060"/>
        <dbReference type="Rhea" id="RHEA-COMP:11605"/>
        <dbReference type="ChEBI" id="CHEBI:15378"/>
        <dbReference type="ChEBI" id="CHEBI:30013"/>
        <dbReference type="ChEBI" id="CHEBI:30616"/>
        <dbReference type="ChEBI" id="CHEBI:61977"/>
        <dbReference type="ChEBI" id="CHEBI:456216"/>
        <dbReference type="EC" id="2.7.11.22"/>
    </reaction>
</comment>
<dbReference type="PANTHER" id="PTHR24056">
    <property type="entry name" value="CELL DIVISION PROTEIN KINASE"/>
    <property type="match status" value="1"/>
</dbReference>
<dbReference type="OrthoDB" id="1732493at2759"/>
<evidence type="ECO:0000256" key="8">
    <source>
        <dbReference type="ARBA" id="ARBA00047811"/>
    </source>
</evidence>
<keyword evidence="5" id="KW-0547">Nucleotide-binding</keyword>
<protein>
    <recommendedName>
        <fullName evidence="2">cyclin-dependent kinase</fullName>
        <ecNumber evidence="2">2.7.11.22</ecNumber>
    </recommendedName>
</protein>